<dbReference type="OrthoDB" id="167398at2759"/>
<dbReference type="Pfam" id="PF08030">
    <property type="entry name" value="NAD_binding_6"/>
    <property type="match status" value="1"/>
</dbReference>
<feature type="compositionally biased region" description="Low complexity" evidence="11">
    <location>
        <begin position="545"/>
        <end position="556"/>
    </location>
</feature>
<dbReference type="Proteomes" id="UP000799428">
    <property type="component" value="Unassembled WGS sequence"/>
</dbReference>
<feature type="signal peptide" evidence="13">
    <location>
        <begin position="1"/>
        <end position="19"/>
    </location>
</feature>
<dbReference type="AlphaFoldDB" id="A0A6G1KQF1"/>
<evidence type="ECO:0000313" key="16">
    <source>
        <dbReference type="Proteomes" id="UP000799428"/>
    </source>
</evidence>
<keyword evidence="9 12" id="KW-0472">Membrane</keyword>
<feature type="transmembrane region" description="Helical" evidence="12">
    <location>
        <begin position="327"/>
        <end position="348"/>
    </location>
</feature>
<feature type="transmembrane region" description="Helical" evidence="12">
    <location>
        <begin position="247"/>
        <end position="268"/>
    </location>
</feature>
<dbReference type="Pfam" id="PF08022">
    <property type="entry name" value="FAD_binding_8"/>
    <property type="match status" value="1"/>
</dbReference>
<feature type="chain" id="PRO_5026292316" description="FAD-binding FR-type domain-containing protein" evidence="13">
    <location>
        <begin position="20"/>
        <end position="752"/>
    </location>
</feature>
<keyword evidence="8" id="KW-0406">Ion transport</keyword>
<keyword evidence="3" id="KW-0813">Transport</keyword>
<evidence type="ECO:0000313" key="15">
    <source>
        <dbReference type="EMBL" id="KAF2714712.1"/>
    </source>
</evidence>
<dbReference type="PROSITE" id="PS51384">
    <property type="entry name" value="FAD_FR"/>
    <property type="match status" value="1"/>
</dbReference>
<sequence>MRICIFLILFAGSSWSVFALESGRSCFEGCLYALNCLDFNDTNPALSRQTRTCQSVLRATSLYLCVEKYCTDEGRANWLNKNNATCQTSTGVSLPPYDVIAGHDFDGVRRLKAEEGMCGSAPIHLGEPTIPDDLFFERAFRTLEAAFFEDDIHWTYAIAMYYFWGTVVSIGIFMRLTSLLRGLQTQEWQPIPDNESDSSSQENPNDSSIRSLPYALLKRYIVIPAVTFGYRCSQNIRWCTIPPRIQSLTIASFVLLNIVLCCISYSVFENNIFWPKVSKQLFRYVSDRTGIISLANIPLIWLFGTRNNTLIWLTGWGFGTYNNFHRCVARVATVQAVVHSLGYMQMIWEDGGWRLYEKYRHEKYFFNGKLATIFMCAICAFSVYGLRRSHYEIFLVTHIVFSAIVLITMYYHVEIFRGEYNVFIWPSVFIWLFDRGLRIFRILAFNPRFWNTKCSTTYDAKSNLVRLEVPCSQSFLKPKPGAYYYVYAFDNLLYAHQSHPFTLAYVSEGKESDTHPDLSSTTPRHPRRPRPHRASSNSSLESDALLPHSPISSHTPSSSLVFLIRPYNGFTSRLARLAALKPTPHTLHALIEGPYGNAIPLRTFPSVLFLVGGTGIAVPLSYLSNLLTSSQSRVVRLRIVWAVREHSLFVDVLNRFRDLLADERVEVDVHVTRDEEGKDDDMVEGLDGVDVVTGRPDIDAHVDETARLASGGRLAVVACGPASMADEARRACVRAVGDGYRGVEYFEESFKW</sequence>
<feature type="domain" description="FAD-binding FR-type" evidence="14">
    <location>
        <begin position="435"/>
        <end position="601"/>
    </location>
</feature>
<dbReference type="Gene3D" id="3.40.50.80">
    <property type="entry name" value="Nucleotide-binding domain of ferredoxin-NADP reductase (FNR) module"/>
    <property type="match status" value="1"/>
</dbReference>
<keyword evidence="5" id="KW-0249">Electron transport</keyword>
<evidence type="ECO:0000256" key="3">
    <source>
        <dbReference type="ARBA" id="ARBA00022448"/>
    </source>
</evidence>
<name>A0A6G1KQF1_9PLEO</name>
<feature type="transmembrane region" description="Helical" evidence="12">
    <location>
        <begin position="288"/>
        <end position="306"/>
    </location>
</feature>
<dbReference type="GO" id="GO:0006826">
    <property type="term" value="P:iron ion transport"/>
    <property type="evidence" value="ECO:0007669"/>
    <property type="project" value="TreeGrafter"/>
</dbReference>
<comment type="subcellular location">
    <subcellularLocation>
        <location evidence="1">Membrane</location>
        <topology evidence="1">Multi-pass membrane protein</topology>
    </subcellularLocation>
</comment>
<dbReference type="EMBL" id="MU005764">
    <property type="protein sequence ID" value="KAF2714712.1"/>
    <property type="molecule type" value="Genomic_DNA"/>
</dbReference>
<evidence type="ECO:0000256" key="10">
    <source>
        <dbReference type="ARBA" id="ARBA00023180"/>
    </source>
</evidence>
<feature type="transmembrane region" description="Helical" evidence="12">
    <location>
        <begin position="154"/>
        <end position="174"/>
    </location>
</feature>
<feature type="region of interest" description="Disordered" evidence="11">
    <location>
        <begin position="512"/>
        <end position="556"/>
    </location>
</feature>
<dbReference type="Pfam" id="PF01794">
    <property type="entry name" value="Ferric_reduct"/>
    <property type="match status" value="1"/>
</dbReference>
<evidence type="ECO:0000256" key="7">
    <source>
        <dbReference type="ARBA" id="ARBA00023002"/>
    </source>
</evidence>
<dbReference type="SFLD" id="SFLDG01168">
    <property type="entry name" value="Ferric_reductase_subgroup_(FRE"/>
    <property type="match status" value="1"/>
</dbReference>
<evidence type="ECO:0000256" key="13">
    <source>
        <dbReference type="SAM" id="SignalP"/>
    </source>
</evidence>
<feature type="transmembrane region" description="Helical" evidence="12">
    <location>
        <begin position="393"/>
        <end position="411"/>
    </location>
</feature>
<evidence type="ECO:0000256" key="8">
    <source>
        <dbReference type="ARBA" id="ARBA00023065"/>
    </source>
</evidence>
<dbReference type="InterPro" id="IPR039261">
    <property type="entry name" value="FNR_nucleotide-bd"/>
</dbReference>
<dbReference type="InterPro" id="IPR013121">
    <property type="entry name" value="Fe_red_NAD-bd_6"/>
</dbReference>
<feature type="transmembrane region" description="Helical" evidence="12">
    <location>
        <begin position="368"/>
        <end position="386"/>
    </location>
</feature>
<dbReference type="InterPro" id="IPR051410">
    <property type="entry name" value="Ferric/Cupric_Reductase"/>
</dbReference>
<feature type="compositionally biased region" description="Basic residues" evidence="11">
    <location>
        <begin position="524"/>
        <end position="533"/>
    </location>
</feature>
<dbReference type="InterPro" id="IPR013130">
    <property type="entry name" value="Fe3_Rdtase_TM_dom"/>
</dbReference>
<dbReference type="CDD" id="cd06186">
    <property type="entry name" value="NOX_Duox_like_FAD_NADP"/>
    <property type="match status" value="1"/>
</dbReference>
<keyword evidence="6 12" id="KW-1133">Transmembrane helix</keyword>
<dbReference type="GO" id="GO:0006879">
    <property type="term" value="P:intracellular iron ion homeostasis"/>
    <property type="evidence" value="ECO:0007669"/>
    <property type="project" value="TreeGrafter"/>
</dbReference>
<evidence type="ECO:0000256" key="9">
    <source>
        <dbReference type="ARBA" id="ARBA00023136"/>
    </source>
</evidence>
<proteinExistence type="inferred from homology"/>
<protein>
    <recommendedName>
        <fullName evidence="14">FAD-binding FR-type domain-containing protein</fullName>
    </recommendedName>
</protein>
<evidence type="ECO:0000256" key="11">
    <source>
        <dbReference type="SAM" id="MobiDB-lite"/>
    </source>
</evidence>
<comment type="similarity">
    <text evidence="2">Belongs to the ferric reductase (FRE) family.</text>
</comment>
<keyword evidence="4 12" id="KW-0812">Transmembrane</keyword>
<accession>A0A6G1KQF1</accession>
<dbReference type="GO" id="GO:0015677">
    <property type="term" value="P:copper ion import"/>
    <property type="evidence" value="ECO:0007669"/>
    <property type="project" value="TreeGrafter"/>
</dbReference>
<evidence type="ECO:0000256" key="2">
    <source>
        <dbReference type="ARBA" id="ARBA00006278"/>
    </source>
</evidence>
<evidence type="ECO:0000256" key="12">
    <source>
        <dbReference type="SAM" id="Phobius"/>
    </source>
</evidence>
<keyword evidence="16" id="KW-1185">Reference proteome</keyword>
<evidence type="ECO:0000256" key="5">
    <source>
        <dbReference type="ARBA" id="ARBA00022982"/>
    </source>
</evidence>
<dbReference type="PANTHER" id="PTHR32361">
    <property type="entry name" value="FERRIC/CUPRIC REDUCTASE TRANSMEMBRANE COMPONENT"/>
    <property type="match status" value="1"/>
</dbReference>
<evidence type="ECO:0000259" key="14">
    <source>
        <dbReference type="PROSITE" id="PS51384"/>
    </source>
</evidence>
<dbReference type="SFLD" id="SFLDS00052">
    <property type="entry name" value="Ferric_Reductase_Domain"/>
    <property type="match status" value="1"/>
</dbReference>
<dbReference type="InterPro" id="IPR017927">
    <property type="entry name" value="FAD-bd_FR_type"/>
</dbReference>
<evidence type="ECO:0000256" key="6">
    <source>
        <dbReference type="ARBA" id="ARBA00022989"/>
    </source>
</evidence>
<dbReference type="PANTHER" id="PTHR32361:SF9">
    <property type="entry name" value="FERRIC REDUCTASE TRANSMEMBRANE COMPONENT 3-RELATED"/>
    <property type="match status" value="1"/>
</dbReference>
<evidence type="ECO:0000256" key="4">
    <source>
        <dbReference type="ARBA" id="ARBA00022692"/>
    </source>
</evidence>
<reference evidence="15" key="1">
    <citation type="journal article" date="2020" name="Stud. Mycol.">
        <title>101 Dothideomycetes genomes: a test case for predicting lifestyles and emergence of pathogens.</title>
        <authorList>
            <person name="Haridas S."/>
            <person name="Albert R."/>
            <person name="Binder M."/>
            <person name="Bloem J."/>
            <person name="Labutti K."/>
            <person name="Salamov A."/>
            <person name="Andreopoulos B."/>
            <person name="Baker S."/>
            <person name="Barry K."/>
            <person name="Bills G."/>
            <person name="Bluhm B."/>
            <person name="Cannon C."/>
            <person name="Castanera R."/>
            <person name="Culley D."/>
            <person name="Daum C."/>
            <person name="Ezra D."/>
            <person name="Gonzalez J."/>
            <person name="Henrissat B."/>
            <person name="Kuo A."/>
            <person name="Liang C."/>
            <person name="Lipzen A."/>
            <person name="Lutzoni F."/>
            <person name="Magnuson J."/>
            <person name="Mondo S."/>
            <person name="Nolan M."/>
            <person name="Ohm R."/>
            <person name="Pangilinan J."/>
            <person name="Park H.-J."/>
            <person name="Ramirez L."/>
            <person name="Alfaro M."/>
            <person name="Sun H."/>
            <person name="Tritt A."/>
            <person name="Yoshinaga Y."/>
            <person name="Zwiers L.-H."/>
            <person name="Turgeon B."/>
            <person name="Goodwin S."/>
            <person name="Spatafora J."/>
            <person name="Crous P."/>
            <person name="Grigoriev I."/>
        </authorList>
    </citation>
    <scope>NUCLEOTIDE SEQUENCE</scope>
    <source>
        <strain evidence="15">CBS 279.74</strain>
    </source>
</reference>
<dbReference type="GO" id="GO:0005886">
    <property type="term" value="C:plasma membrane"/>
    <property type="evidence" value="ECO:0007669"/>
    <property type="project" value="TreeGrafter"/>
</dbReference>
<keyword evidence="13" id="KW-0732">Signal</keyword>
<keyword evidence="7" id="KW-0560">Oxidoreductase</keyword>
<dbReference type="InterPro" id="IPR013112">
    <property type="entry name" value="FAD-bd_8"/>
</dbReference>
<keyword evidence="10" id="KW-0325">Glycoprotein</keyword>
<organism evidence="15 16">
    <name type="scientific">Pleomassaria siparia CBS 279.74</name>
    <dbReference type="NCBI Taxonomy" id="1314801"/>
    <lineage>
        <taxon>Eukaryota</taxon>
        <taxon>Fungi</taxon>
        <taxon>Dikarya</taxon>
        <taxon>Ascomycota</taxon>
        <taxon>Pezizomycotina</taxon>
        <taxon>Dothideomycetes</taxon>
        <taxon>Pleosporomycetidae</taxon>
        <taxon>Pleosporales</taxon>
        <taxon>Pleomassariaceae</taxon>
        <taxon>Pleomassaria</taxon>
    </lineage>
</organism>
<dbReference type="GO" id="GO:0000293">
    <property type="term" value="F:ferric-chelate reductase activity"/>
    <property type="evidence" value="ECO:0007669"/>
    <property type="project" value="UniProtKB-ARBA"/>
</dbReference>
<evidence type="ECO:0000256" key="1">
    <source>
        <dbReference type="ARBA" id="ARBA00004141"/>
    </source>
</evidence>
<dbReference type="SUPFAM" id="SSF52343">
    <property type="entry name" value="Ferredoxin reductase-like, C-terminal NADP-linked domain"/>
    <property type="match status" value="1"/>
</dbReference>
<gene>
    <name evidence="15" type="ORF">K504DRAFT_456908</name>
</gene>